<evidence type="ECO:0000256" key="6">
    <source>
        <dbReference type="ARBA" id="ARBA00022806"/>
    </source>
</evidence>
<dbReference type="SMART" id="SM00491">
    <property type="entry name" value="HELICc2"/>
    <property type="match status" value="1"/>
</dbReference>
<dbReference type="Gene3D" id="1.10.275.40">
    <property type="match status" value="1"/>
</dbReference>
<comment type="similarity">
    <text evidence="13">Belongs to the helicase family. DinG subfamily.</text>
</comment>
<dbReference type="InterPro" id="IPR011604">
    <property type="entry name" value="PDDEXK-like_dom_sf"/>
</dbReference>
<keyword evidence="4" id="KW-0227">DNA damage</keyword>
<dbReference type="Gene3D" id="1.10.30.20">
    <property type="entry name" value="Bacterial XPD DNA helicase, FeS cluster domain"/>
    <property type="match status" value="1"/>
</dbReference>
<dbReference type="Gene3D" id="3.90.320.10">
    <property type="match status" value="1"/>
</dbReference>
<keyword evidence="6 15" id="KW-0347">Helicase</keyword>
<dbReference type="EC" id="3.6.4.12" evidence="15"/>
<keyword evidence="2" id="KW-0479">Metal-binding</keyword>
<dbReference type="EMBL" id="CP137640">
    <property type="protein sequence ID" value="WVX79740.1"/>
    <property type="molecule type" value="Genomic_DNA"/>
</dbReference>
<proteinExistence type="inferred from homology"/>
<dbReference type="SUPFAM" id="SSF52540">
    <property type="entry name" value="P-loop containing nucleoside triphosphate hydrolases"/>
    <property type="match status" value="1"/>
</dbReference>
<evidence type="ECO:0000256" key="11">
    <source>
        <dbReference type="ARBA" id="ARBA00023204"/>
    </source>
</evidence>
<evidence type="ECO:0000256" key="10">
    <source>
        <dbReference type="ARBA" id="ARBA00023125"/>
    </source>
</evidence>
<accession>A0ABZ2C824</accession>
<dbReference type="InterPro" id="IPR027417">
    <property type="entry name" value="P-loop_NTPase"/>
</dbReference>
<dbReference type="GO" id="GO:0003678">
    <property type="term" value="F:DNA helicase activity"/>
    <property type="evidence" value="ECO:0007669"/>
    <property type="project" value="UniProtKB-EC"/>
</dbReference>
<dbReference type="PANTHER" id="PTHR11472">
    <property type="entry name" value="DNA REPAIR DEAD HELICASE RAD3/XP-D SUBFAMILY MEMBER"/>
    <property type="match status" value="1"/>
</dbReference>
<evidence type="ECO:0000256" key="5">
    <source>
        <dbReference type="ARBA" id="ARBA00022801"/>
    </source>
</evidence>
<dbReference type="InterPro" id="IPR010614">
    <property type="entry name" value="RAD3-like_helicase_DEAD"/>
</dbReference>
<keyword evidence="11" id="KW-0234">DNA repair</keyword>
<evidence type="ECO:0000256" key="4">
    <source>
        <dbReference type="ARBA" id="ARBA00022763"/>
    </source>
</evidence>
<keyword evidence="8" id="KW-0408">Iron</keyword>
<evidence type="ECO:0000313" key="16">
    <source>
        <dbReference type="Proteomes" id="UP001357223"/>
    </source>
</evidence>
<dbReference type="InterPro" id="IPR006555">
    <property type="entry name" value="ATP-dep_Helicase_C"/>
</dbReference>
<protein>
    <submittedName>
        <fullName evidence="15">ATP-dependent DNA helicase</fullName>
        <ecNumber evidence="15">3.6.4.12</ecNumber>
    </submittedName>
</protein>
<evidence type="ECO:0000259" key="14">
    <source>
        <dbReference type="PROSITE" id="PS51193"/>
    </source>
</evidence>
<keyword evidence="5 15" id="KW-0378">Hydrolase</keyword>
<dbReference type="Gene3D" id="3.40.50.300">
    <property type="entry name" value="P-loop containing nucleotide triphosphate hydrolases"/>
    <property type="match status" value="2"/>
</dbReference>
<dbReference type="PANTHER" id="PTHR11472:SF34">
    <property type="entry name" value="REGULATOR OF TELOMERE ELONGATION HELICASE 1"/>
    <property type="match status" value="1"/>
</dbReference>
<evidence type="ECO:0000256" key="9">
    <source>
        <dbReference type="ARBA" id="ARBA00023014"/>
    </source>
</evidence>
<keyword evidence="10" id="KW-0238">DNA-binding</keyword>
<keyword evidence="1" id="KW-0004">4Fe-4S</keyword>
<keyword evidence="9" id="KW-0411">Iron-sulfur</keyword>
<gene>
    <name evidence="15" type="ORF">R4Z09_20975</name>
</gene>
<dbReference type="InterPro" id="IPR042493">
    <property type="entry name" value="XPD_DNA_FeS"/>
</dbReference>
<keyword evidence="7" id="KW-0067">ATP-binding</keyword>
<dbReference type="SMART" id="SM00488">
    <property type="entry name" value="DEXDc2"/>
    <property type="match status" value="1"/>
</dbReference>
<dbReference type="PROSITE" id="PS51193">
    <property type="entry name" value="HELICASE_ATP_BIND_2"/>
    <property type="match status" value="1"/>
</dbReference>
<organism evidence="15 16">
    <name type="scientific">Niallia oryzisoli</name>
    <dbReference type="NCBI Taxonomy" id="1737571"/>
    <lineage>
        <taxon>Bacteria</taxon>
        <taxon>Bacillati</taxon>
        <taxon>Bacillota</taxon>
        <taxon>Bacilli</taxon>
        <taxon>Bacillales</taxon>
        <taxon>Bacillaceae</taxon>
        <taxon>Niallia</taxon>
    </lineage>
</organism>
<keyword evidence="16" id="KW-1185">Reference proteome</keyword>
<dbReference type="GO" id="GO:0016787">
    <property type="term" value="F:hydrolase activity"/>
    <property type="evidence" value="ECO:0007669"/>
    <property type="project" value="UniProtKB-KW"/>
</dbReference>
<feature type="domain" description="Helicase ATP-binding" evidence="14">
    <location>
        <begin position="181"/>
        <end position="442"/>
    </location>
</feature>
<evidence type="ECO:0000256" key="8">
    <source>
        <dbReference type="ARBA" id="ARBA00023004"/>
    </source>
</evidence>
<name>A0ABZ2C824_9BACI</name>
<evidence type="ECO:0000256" key="2">
    <source>
        <dbReference type="ARBA" id="ARBA00022723"/>
    </source>
</evidence>
<dbReference type="InterPro" id="IPR045028">
    <property type="entry name" value="DinG/Rad3-like"/>
</dbReference>
<dbReference type="InterPro" id="IPR014013">
    <property type="entry name" value="Helic_SF1/SF2_ATP-bd_DinG/Rad3"/>
</dbReference>
<evidence type="ECO:0000256" key="1">
    <source>
        <dbReference type="ARBA" id="ARBA00022485"/>
    </source>
</evidence>
<evidence type="ECO:0000256" key="3">
    <source>
        <dbReference type="ARBA" id="ARBA00022741"/>
    </source>
</evidence>
<evidence type="ECO:0000256" key="12">
    <source>
        <dbReference type="ARBA" id="ARBA00023235"/>
    </source>
</evidence>
<keyword evidence="12" id="KW-0413">Isomerase</keyword>
<keyword evidence="3" id="KW-0547">Nucleotide-binding</keyword>
<sequence length="759" mass="87548">MSNDVHISVRTLVEYVYQGGSIDSRFLSQSTLVEGTRIHQKIQKTYQETDQKEVYLRTEIPFQPLLFVIDGRCDGLLFRDDEIIIDEIKSFSQPLDQLPEEGYPVHWAQAKMYAYMYSRDHELADITVQLTYVHVETDAKQYYKKKFTYSELEGFAAEMVQGYAPYALLRKEHLQNRNESIKELIFPFETYRAGQRKLAGAVYKTIQDEKNLFAMAPTGIGKTISTLFPVVKAMGEGLLNRLFYLTAKTITRTTAEEAFERMRAGGLCLHTITITAKDKVCFKDETICQKDYCEYANGYYDRINEAILDILRHENGITREVLEKYAHKHKVCPFEFSIDLAYEADAVICDYNYIFDPRVSLKRLFEEQKKSTAVLIDESHNLVDRGRDMFSASLNKRTFLQLKRDYKGTAVFQLAANINAWFIALIKTSPEQNFVLEELDNSLQLLLFEFVETAEAVLKKEASPDLLEAYFKVKNFLKIVELLDDSYVIYGEKEKNDLHLKLFCMNPANSLQKMGKGYRSKVFFSATLSPLPYYQDILGGKEDDYHLSLPSPFSSEQIDVFIKSLSTRYRDRERTKDEIVSNLRALLQSRPGNYLIFFPSYQYLITVYDQFKQEDDETKTLIQTTGMTEEEREAFLEAFQPNQKETLLGFAVLGGIFSEGIDLVGDRLNGVVVVGVGLPQLCFERDLIKDYFNEQGKNGYNYAYVYPGMNKVLQAGGRLIRSEKDHGTIVLIDDRFLQKTYYQLLPTEWKHGDGSYASK</sequence>
<evidence type="ECO:0000256" key="7">
    <source>
        <dbReference type="ARBA" id="ARBA00022840"/>
    </source>
</evidence>
<evidence type="ECO:0000313" key="15">
    <source>
        <dbReference type="EMBL" id="WVX79740.1"/>
    </source>
</evidence>
<evidence type="ECO:0000256" key="13">
    <source>
        <dbReference type="ARBA" id="ARBA00038058"/>
    </source>
</evidence>
<dbReference type="Pfam" id="PF13307">
    <property type="entry name" value="Helicase_C_2"/>
    <property type="match status" value="1"/>
</dbReference>
<dbReference type="RefSeq" id="WP_338448673.1">
    <property type="nucleotide sequence ID" value="NZ_CP137640.1"/>
</dbReference>
<dbReference type="Pfam" id="PF06733">
    <property type="entry name" value="DEAD_2"/>
    <property type="match status" value="1"/>
</dbReference>
<reference evidence="15 16" key="1">
    <citation type="submission" date="2023-10" db="EMBL/GenBank/DDBJ databases">
        <title>Niallia locisalis sp.nov. isolated from a salt pond sample.</title>
        <authorList>
            <person name="Li X.-J."/>
            <person name="Dong L."/>
        </authorList>
    </citation>
    <scope>NUCLEOTIDE SEQUENCE [LARGE SCALE GENOMIC DNA]</scope>
    <source>
        <strain evidence="15 16">DSM 29761</strain>
    </source>
</reference>
<dbReference type="Proteomes" id="UP001357223">
    <property type="component" value="Chromosome"/>
</dbReference>
<dbReference type="InterPro" id="IPR006554">
    <property type="entry name" value="Helicase-like_DEXD_c2"/>
</dbReference>